<evidence type="ECO:0000256" key="2">
    <source>
        <dbReference type="ARBA" id="ARBA00008537"/>
    </source>
</evidence>
<evidence type="ECO:0000256" key="5">
    <source>
        <dbReference type="ARBA" id="ARBA00022692"/>
    </source>
</evidence>
<dbReference type="GO" id="GO:0005886">
    <property type="term" value="C:plasma membrane"/>
    <property type="evidence" value="ECO:0007669"/>
    <property type="project" value="UniProtKB-SubCell"/>
</dbReference>
<dbReference type="PRINTS" id="PR01036">
    <property type="entry name" value="TCRTETB"/>
</dbReference>
<evidence type="ECO:0000256" key="6">
    <source>
        <dbReference type="ARBA" id="ARBA00022989"/>
    </source>
</evidence>
<feature type="transmembrane region" description="Helical" evidence="9">
    <location>
        <begin position="411"/>
        <end position="431"/>
    </location>
</feature>
<dbReference type="Pfam" id="PF07690">
    <property type="entry name" value="MFS_1"/>
    <property type="match status" value="1"/>
</dbReference>
<dbReference type="NCBIfam" id="TIGR00711">
    <property type="entry name" value="efflux_EmrB"/>
    <property type="match status" value="1"/>
</dbReference>
<dbReference type="GO" id="GO:0022857">
    <property type="term" value="F:transmembrane transporter activity"/>
    <property type="evidence" value="ECO:0007669"/>
    <property type="project" value="InterPro"/>
</dbReference>
<feature type="region of interest" description="Disordered" evidence="8">
    <location>
        <begin position="1"/>
        <end position="21"/>
    </location>
</feature>
<dbReference type="InterPro" id="IPR011701">
    <property type="entry name" value="MFS"/>
</dbReference>
<dbReference type="InterPro" id="IPR004638">
    <property type="entry name" value="EmrB-like"/>
</dbReference>
<dbReference type="SUPFAM" id="SSF103473">
    <property type="entry name" value="MFS general substrate transporter"/>
    <property type="match status" value="1"/>
</dbReference>
<evidence type="ECO:0000256" key="3">
    <source>
        <dbReference type="ARBA" id="ARBA00022448"/>
    </source>
</evidence>
<evidence type="ECO:0000256" key="8">
    <source>
        <dbReference type="SAM" id="MobiDB-lite"/>
    </source>
</evidence>
<evidence type="ECO:0000313" key="12">
    <source>
        <dbReference type="Proteomes" id="UP000641646"/>
    </source>
</evidence>
<dbReference type="PANTHER" id="PTHR42718:SF9">
    <property type="entry name" value="MAJOR FACILITATOR SUPERFAMILY MULTIDRUG TRANSPORTER MFSC"/>
    <property type="match status" value="1"/>
</dbReference>
<feature type="transmembrane region" description="Helical" evidence="9">
    <location>
        <begin position="213"/>
        <end position="232"/>
    </location>
</feature>
<proteinExistence type="inferred from homology"/>
<feature type="transmembrane region" description="Helical" evidence="9">
    <location>
        <begin position="317"/>
        <end position="335"/>
    </location>
</feature>
<feature type="transmembrane region" description="Helical" evidence="9">
    <location>
        <begin position="181"/>
        <end position="201"/>
    </location>
</feature>
<keyword evidence="3" id="KW-0813">Transport</keyword>
<feature type="transmembrane region" description="Helical" evidence="9">
    <location>
        <begin position="118"/>
        <end position="138"/>
    </location>
</feature>
<evidence type="ECO:0000256" key="4">
    <source>
        <dbReference type="ARBA" id="ARBA00022475"/>
    </source>
</evidence>
<dbReference type="Gene3D" id="1.20.1250.20">
    <property type="entry name" value="MFS general substrate transporter like domains"/>
    <property type="match status" value="1"/>
</dbReference>
<feature type="domain" description="Major facilitator superfamily (MFS) profile" evidence="10">
    <location>
        <begin position="27"/>
        <end position="485"/>
    </location>
</feature>
<reference evidence="11" key="2">
    <citation type="submission" date="2020-08" db="EMBL/GenBank/DDBJ databases">
        <authorList>
            <person name="Chen M."/>
            <person name="Teng W."/>
            <person name="Zhao L."/>
            <person name="Hu C."/>
            <person name="Zhou Y."/>
            <person name="Han B."/>
            <person name="Song L."/>
            <person name="Shu W."/>
        </authorList>
    </citation>
    <scope>NUCLEOTIDE SEQUENCE</scope>
    <source>
        <strain evidence="11">FACHB-1375</strain>
    </source>
</reference>
<feature type="transmembrane region" description="Helical" evidence="9">
    <location>
        <begin position="347"/>
        <end position="365"/>
    </location>
</feature>
<dbReference type="Gene3D" id="1.20.1720.10">
    <property type="entry name" value="Multidrug resistance protein D"/>
    <property type="match status" value="1"/>
</dbReference>
<dbReference type="RefSeq" id="WP_190464453.1">
    <property type="nucleotide sequence ID" value="NZ_JACJPW010000023.1"/>
</dbReference>
<feature type="transmembrane region" description="Helical" evidence="9">
    <location>
        <begin position="25"/>
        <end position="45"/>
    </location>
</feature>
<evidence type="ECO:0000313" key="11">
    <source>
        <dbReference type="EMBL" id="MBD2181649.1"/>
    </source>
</evidence>
<evidence type="ECO:0000256" key="9">
    <source>
        <dbReference type="SAM" id="Phobius"/>
    </source>
</evidence>
<dbReference type="PROSITE" id="PS50850">
    <property type="entry name" value="MFS"/>
    <property type="match status" value="1"/>
</dbReference>
<dbReference type="CDD" id="cd17321">
    <property type="entry name" value="MFS_MMR_MDR_like"/>
    <property type="match status" value="1"/>
</dbReference>
<comment type="similarity">
    <text evidence="2">Belongs to the major facilitator superfamily. EmrB family.</text>
</comment>
<dbReference type="AlphaFoldDB" id="A0A926VFK3"/>
<name>A0A926VFK3_9CYAN</name>
<feature type="transmembrane region" description="Helical" evidence="9">
    <location>
        <begin position="150"/>
        <end position="175"/>
    </location>
</feature>
<feature type="transmembrane region" description="Helical" evidence="9">
    <location>
        <begin position="465"/>
        <end position="482"/>
    </location>
</feature>
<feature type="transmembrane region" description="Helical" evidence="9">
    <location>
        <begin position="371"/>
        <end position="390"/>
    </location>
</feature>
<dbReference type="InterPro" id="IPR036259">
    <property type="entry name" value="MFS_trans_sf"/>
</dbReference>
<evidence type="ECO:0000259" key="10">
    <source>
        <dbReference type="PROSITE" id="PS50850"/>
    </source>
</evidence>
<dbReference type="EMBL" id="JACJPW010000023">
    <property type="protein sequence ID" value="MBD2181649.1"/>
    <property type="molecule type" value="Genomic_DNA"/>
</dbReference>
<keyword evidence="12" id="KW-1185">Reference proteome</keyword>
<evidence type="ECO:0000256" key="7">
    <source>
        <dbReference type="ARBA" id="ARBA00023136"/>
    </source>
</evidence>
<feature type="transmembrane region" description="Helical" evidence="9">
    <location>
        <begin position="244"/>
        <end position="262"/>
    </location>
</feature>
<dbReference type="PANTHER" id="PTHR42718">
    <property type="entry name" value="MAJOR FACILITATOR SUPERFAMILY MULTIDRUG TRANSPORTER MFSC"/>
    <property type="match status" value="1"/>
</dbReference>
<organism evidence="11 12">
    <name type="scientific">Aerosakkonema funiforme FACHB-1375</name>
    <dbReference type="NCBI Taxonomy" id="2949571"/>
    <lineage>
        <taxon>Bacteria</taxon>
        <taxon>Bacillati</taxon>
        <taxon>Cyanobacteriota</taxon>
        <taxon>Cyanophyceae</taxon>
        <taxon>Oscillatoriophycideae</taxon>
        <taxon>Aerosakkonematales</taxon>
        <taxon>Aerosakkonemataceae</taxon>
        <taxon>Aerosakkonema</taxon>
    </lineage>
</organism>
<comment type="subcellular location">
    <subcellularLocation>
        <location evidence="1">Cell membrane</location>
        <topology evidence="1">Multi-pass membrane protein</topology>
    </subcellularLocation>
</comment>
<keyword evidence="5 9" id="KW-0812">Transmembrane</keyword>
<gene>
    <name evidence="11" type="ORF">H6G03_11100</name>
</gene>
<sequence length="488" mass="52561">MVEILQSPDKESNELAQTPSASGKWGAMLGAGIGWFMFGLQLYLVNIALPVMVKALDTNFATIQWTLLSYVLMLTVMVLGAARLGDMYNKKWLYLGGVIMFTIGCLLCGLAPTVEFLIAFRALQGLGAVFISALPVAIVTEAFPQQERGWALGILNGVFTLGIALGPAIGGLLLALGNWRLIFLVNVPIGMIASLIVALFVPSFSSINIKQKLDWIGVFLMTLTLTCFALGMTRIQSFGLGDRTEQILLAVAAIGLICFLAVESRIQEPMLDLGMFRSLEFSFSLLLVWMVYIIIAAMDLIVPFFLELVKQYSPLQAGLLLTVLPLSSVLASFIAGTMSDRFGEHTIVTVALLLLILGCWATSTLDDKSTDLGFIVRLVPVQMGLGTFYASNSSAVMGTVKREQLGIASGLLSFWRTLGLTTGVALLGTLFSTSTISRANTAAKIDVTNAPVEALVEGVDVTFEFALGIAIAATIVGLFLWWRSVARE</sequence>
<dbReference type="InterPro" id="IPR020846">
    <property type="entry name" value="MFS_dom"/>
</dbReference>
<keyword evidence="7 9" id="KW-0472">Membrane</keyword>
<feature type="transmembrane region" description="Helical" evidence="9">
    <location>
        <begin position="92"/>
        <end position="112"/>
    </location>
</feature>
<protein>
    <submittedName>
        <fullName evidence="11">MFS transporter</fullName>
    </submittedName>
</protein>
<comment type="caution">
    <text evidence="11">The sequence shown here is derived from an EMBL/GenBank/DDBJ whole genome shotgun (WGS) entry which is preliminary data.</text>
</comment>
<feature type="transmembrane region" description="Helical" evidence="9">
    <location>
        <begin position="65"/>
        <end position="85"/>
    </location>
</feature>
<evidence type="ECO:0000256" key="1">
    <source>
        <dbReference type="ARBA" id="ARBA00004651"/>
    </source>
</evidence>
<keyword evidence="4" id="KW-1003">Cell membrane</keyword>
<accession>A0A926VFK3</accession>
<keyword evidence="6 9" id="KW-1133">Transmembrane helix</keyword>
<feature type="transmembrane region" description="Helical" evidence="9">
    <location>
        <begin position="283"/>
        <end position="305"/>
    </location>
</feature>
<reference evidence="11" key="1">
    <citation type="journal article" date="2015" name="ISME J.">
        <title>Draft Genome Sequence of Streptomyces incarnatus NRRL8089, which Produces the Nucleoside Antibiotic Sinefungin.</title>
        <authorList>
            <person name="Oshima K."/>
            <person name="Hattori M."/>
            <person name="Shimizu H."/>
            <person name="Fukuda K."/>
            <person name="Nemoto M."/>
            <person name="Inagaki K."/>
            <person name="Tamura T."/>
        </authorList>
    </citation>
    <scope>NUCLEOTIDE SEQUENCE</scope>
    <source>
        <strain evidence="11">FACHB-1375</strain>
    </source>
</reference>
<dbReference type="Proteomes" id="UP000641646">
    <property type="component" value="Unassembled WGS sequence"/>
</dbReference>